<dbReference type="PANTHER" id="PTHR42095:SF1">
    <property type="entry name" value="YALI0C12166P"/>
    <property type="match status" value="1"/>
</dbReference>
<name>A0ABR1LFE2_9PEZI</name>
<gene>
    <name evidence="2" type="ORF">J3D65DRAFT_463487</name>
</gene>
<dbReference type="Proteomes" id="UP001360953">
    <property type="component" value="Unassembled WGS sequence"/>
</dbReference>
<reference evidence="2 3" key="1">
    <citation type="submission" date="2024-04" db="EMBL/GenBank/DDBJ databases">
        <title>Phyllosticta paracitricarpa is synonymous to the EU quarantine fungus P. citricarpa based on phylogenomic analyses.</title>
        <authorList>
            <consortium name="Lawrence Berkeley National Laboratory"/>
            <person name="Van ingen-buijs V.A."/>
            <person name="Van westerhoven A.C."/>
            <person name="Haridas S."/>
            <person name="Skiadas P."/>
            <person name="Martin F."/>
            <person name="Groenewald J.Z."/>
            <person name="Crous P.W."/>
            <person name="Seidl M.F."/>
        </authorList>
    </citation>
    <scope>NUCLEOTIDE SEQUENCE [LARGE SCALE GENOMIC DNA]</scope>
    <source>
        <strain evidence="2 3">CPC 17464</strain>
    </source>
</reference>
<feature type="compositionally biased region" description="Low complexity" evidence="1">
    <location>
        <begin position="62"/>
        <end position="72"/>
    </location>
</feature>
<accession>A0ABR1LFE2</accession>
<sequence>MTTNRPFLSNFLAAFRAQSTFQHPVSPTPSQSGSKPHQSYSTATSPAPANNPSTHHQDARPTATSKTSTTAAVREATTTSHSQTPFQPTHRPHASYWDKTPGSPNGPTSPSSSPGFPIPGASSRHRRGSDSSSDGGFRERTGSSGGAGASGAGSSAMEKWFIGGRTADGDERFYKLGMVRRIRSSDRLSLDRLSL</sequence>
<comment type="caution">
    <text evidence="2">The sequence shown here is derived from an EMBL/GenBank/DDBJ whole genome shotgun (WGS) entry which is preliminary data.</text>
</comment>
<evidence type="ECO:0000313" key="3">
    <source>
        <dbReference type="Proteomes" id="UP001360953"/>
    </source>
</evidence>
<feature type="region of interest" description="Disordered" evidence="1">
    <location>
        <begin position="22"/>
        <end position="155"/>
    </location>
</feature>
<dbReference type="EMBL" id="JBBPEH010000009">
    <property type="protein sequence ID" value="KAK7533938.1"/>
    <property type="molecule type" value="Genomic_DNA"/>
</dbReference>
<feature type="compositionally biased region" description="Polar residues" evidence="1">
    <location>
        <begin position="76"/>
        <end position="87"/>
    </location>
</feature>
<evidence type="ECO:0000256" key="1">
    <source>
        <dbReference type="SAM" id="MobiDB-lite"/>
    </source>
</evidence>
<dbReference type="PANTHER" id="PTHR42095">
    <property type="entry name" value="YALI0C12166P"/>
    <property type="match status" value="1"/>
</dbReference>
<protein>
    <submittedName>
        <fullName evidence="2">Uncharacterized protein</fullName>
    </submittedName>
</protein>
<keyword evidence="3" id="KW-1185">Reference proteome</keyword>
<proteinExistence type="predicted"/>
<dbReference type="GeneID" id="92029360"/>
<organism evidence="2 3">
    <name type="scientific">Phyllosticta citribraziliensis</name>
    <dbReference type="NCBI Taxonomy" id="989973"/>
    <lineage>
        <taxon>Eukaryota</taxon>
        <taxon>Fungi</taxon>
        <taxon>Dikarya</taxon>
        <taxon>Ascomycota</taxon>
        <taxon>Pezizomycotina</taxon>
        <taxon>Dothideomycetes</taxon>
        <taxon>Dothideomycetes incertae sedis</taxon>
        <taxon>Botryosphaeriales</taxon>
        <taxon>Phyllostictaceae</taxon>
        <taxon>Phyllosticta</taxon>
    </lineage>
</organism>
<dbReference type="RefSeq" id="XP_066652977.1">
    <property type="nucleotide sequence ID" value="XM_066796454.1"/>
</dbReference>
<evidence type="ECO:0000313" key="2">
    <source>
        <dbReference type="EMBL" id="KAK7533938.1"/>
    </source>
</evidence>
<feature type="compositionally biased region" description="Low complexity" evidence="1">
    <location>
        <begin position="101"/>
        <end position="122"/>
    </location>
</feature>
<feature type="compositionally biased region" description="Polar residues" evidence="1">
    <location>
        <begin position="22"/>
        <end position="54"/>
    </location>
</feature>